<dbReference type="GO" id="GO:0047617">
    <property type="term" value="F:fatty acyl-CoA hydrolase activity"/>
    <property type="evidence" value="ECO:0007669"/>
    <property type="project" value="TreeGrafter"/>
</dbReference>
<dbReference type="SUPFAM" id="SSF54637">
    <property type="entry name" value="Thioesterase/thiol ester dehydrase-isomerase"/>
    <property type="match status" value="1"/>
</dbReference>
<dbReference type="InterPro" id="IPR050563">
    <property type="entry name" value="4-hydroxybenzoyl-CoA_TE"/>
</dbReference>
<dbReference type="InterPro" id="IPR029069">
    <property type="entry name" value="HotDog_dom_sf"/>
</dbReference>
<dbReference type="PANTHER" id="PTHR31793:SF24">
    <property type="entry name" value="LONG-CHAIN ACYL-COA THIOESTERASE FADM"/>
    <property type="match status" value="1"/>
</dbReference>
<dbReference type="Proteomes" id="UP000460157">
    <property type="component" value="Unassembled WGS sequence"/>
</dbReference>
<name>A0A7K1UMP2_9MICC</name>
<evidence type="ECO:0000313" key="1">
    <source>
        <dbReference type="EMBL" id="MVT27301.1"/>
    </source>
</evidence>
<proteinExistence type="predicted"/>
<comment type="caution">
    <text evidence="1">The sequence shown here is derived from an EMBL/GenBank/DDBJ whole genome shotgun (WGS) entry which is preliminary data.</text>
</comment>
<dbReference type="Pfam" id="PF13279">
    <property type="entry name" value="4HBT_2"/>
    <property type="match status" value="1"/>
</dbReference>
<evidence type="ECO:0000313" key="2">
    <source>
        <dbReference type="Proteomes" id="UP000460157"/>
    </source>
</evidence>
<dbReference type="EMBL" id="WRPM01000097">
    <property type="protein sequence ID" value="MVT27301.1"/>
    <property type="molecule type" value="Genomic_DNA"/>
</dbReference>
<reference evidence="1 2" key="1">
    <citation type="submission" date="2019-12" db="EMBL/GenBank/DDBJ databases">
        <title>Nesterenkonia muleiensis sp. nov., a novel actinobacterium isolated from sap of Populus euphratica.</title>
        <authorList>
            <person name="Wang R."/>
        </authorList>
    </citation>
    <scope>NUCLEOTIDE SEQUENCE [LARGE SCALE GENOMIC DNA]</scope>
    <source>
        <strain evidence="1 2">F10</strain>
    </source>
</reference>
<dbReference type="AlphaFoldDB" id="A0A7K1UMP2"/>
<dbReference type="CDD" id="cd00586">
    <property type="entry name" value="4HBT"/>
    <property type="match status" value="1"/>
</dbReference>
<dbReference type="Gene3D" id="3.10.129.10">
    <property type="entry name" value="Hotdog Thioesterase"/>
    <property type="match status" value="1"/>
</dbReference>
<sequence length="142" mass="15845">MLSTTVPIHLRWGDQDAYGHINNVAVLRLLEEARSRAFWTAPDAAEPSVFPPLQPDQQVWALVADFSLKYRQQLPYQHEPVLVKMNIGKVGGASFVIDYALFASEDDAAPRVTAASTLVLVDRDTGRPHRLSPELRQKLLGQ</sequence>
<dbReference type="RefSeq" id="WP_157325129.1">
    <property type="nucleotide sequence ID" value="NZ_BMFX01000003.1"/>
</dbReference>
<gene>
    <name evidence="1" type="ORF">GNZ21_13240</name>
</gene>
<dbReference type="PANTHER" id="PTHR31793">
    <property type="entry name" value="4-HYDROXYBENZOYL-COA THIOESTERASE FAMILY MEMBER"/>
    <property type="match status" value="1"/>
</dbReference>
<protein>
    <submittedName>
        <fullName evidence="1">Acyl-CoA thioesterase</fullName>
    </submittedName>
</protein>
<organism evidence="1 2">
    <name type="scientific">Nesterenkonia alkaliphila</name>
    <dbReference type="NCBI Taxonomy" id="1463631"/>
    <lineage>
        <taxon>Bacteria</taxon>
        <taxon>Bacillati</taxon>
        <taxon>Actinomycetota</taxon>
        <taxon>Actinomycetes</taxon>
        <taxon>Micrococcales</taxon>
        <taxon>Micrococcaceae</taxon>
        <taxon>Nesterenkonia</taxon>
    </lineage>
</organism>
<accession>A0A7K1UMP2</accession>
<dbReference type="OrthoDB" id="9799036at2"/>
<keyword evidence="2" id="KW-1185">Reference proteome</keyword>